<evidence type="ECO:0000256" key="6">
    <source>
        <dbReference type="PROSITE-ProRule" id="PRU00649"/>
    </source>
</evidence>
<feature type="domain" description="TFIIS N-terminal" evidence="8">
    <location>
        <begin position="86"/>
        <end position="203"/>
    </location>
</feature>
<feature type="region of interest" description="Disordered" evidence="7">
    <location>
        <begin position="303"/>
        <end position="322"/>
    </location>
</feature>
<name>A0A4S4DG38_CAMSN</name>
<dbReference type="InterPro" id="IPR036575">
    <property type="entry name" value="TFIIS_cen_dom_sf"/>
</dbReference>
<feature type="compositionally biased region" description="Basic and acidic residues" evidence="7">
    <location>
        <begin position="208"/>
        <end position="235"/>
    </location>
</feature>
<dbReference type="GO" id="GO:0008270">
    <property type="term" value="F:zinc ion binding"/>
    <property type="evidence" value="ECO:0007669"/>
    <property type="project" value="UniProtKB-KW"/>
</dbReference>
<feature type="domain" description="TFIIS central" evidence="9">
    <location>
        <begin position="335"/>
        <end position="458"/>
    </location>
</feature>
<dbReference type="Gene3D" id="2.20.25.10">
    <property type="match status" value="1"/>
</dbReference>
<evidence type="ECO:0000259" key="9">
    <source>
        <dbReference type="PROSITE" id="PS51321"/>
    </source>
</evidence>
<dbReference type="PANTHER" id="PTHR11477:SF0">
    <property type="entry name" value="IP08861P-RELATED"/>
    <property type="match status" value="1"/>
</dbReference>
<keyword evidence="11" id="KW-1185">Reference proteome</keyword>
<keyword evidence="3" id="KW-0863">Zinc-finger</keyword>
<evidence type="ECO:0000256" key="4">
    <source>
        <dbReference type="ARBA" id="ARBA00022833"/>
    </source>
</evidence>
<feature type="region of interest" description="Disordered" evidence="7">
    <location>
        <begin position="603"/>
        <end position="631"/>
    </location>
</feature>
<dbReference type="Gene3D" id="1.10.472.30">
    <property type="entry name" value="Transcription elongation factor S-II, central domain"/>
    <property type="match status" value="1"/>
</dbReference>
<evidence type="ECO:0000256" key="5">
    <source>
        <dbReference type="ARBA" id="ARBA00023242"/>
    </source>
</evidence>
<dbReference type="AlphaFoldDB" id="A0A4S4DG38"/>
<protein>
    <recommendedName>
        <fullName evidence="12">TFIIS central domain-containing protein</fullName>
    </recommendedName>
</protein>
<dbReference type="PANTHER" id="PTHR11477">
    <property type="entry name" value="TRANSCRIPTION FACTOR S-II ZINC FINGER DOMAIN-CONTAINING PROTEIN"/>
    <property type="match status" value="1"/>
</dbReference>
<dbReference type="Proteomes" id="UP000306102">
    <property type="component" value="Unassembled WGS sequence"/>
</dbReference>
<feature type="region of interest" description="Disordered" evidence="7">
    <location>
        <begin position="208"/>
        <end position="241"/>
    </location>
</feature>
<gene>
    <name evidence="10" type="ORF">TEA_023499</name>
</gene>
<keyword evidence="4" id="KW-0862">Zinc</keyword>
<keyword evidence="2" id="KW-0479">Metal-binding</keyword>
<evidence type="ECO:0000313" key="11">
    <source>
        <dbReference type="Proteomes" id="UP000306102"/>
    </source>
</evidence>
<evidence type="ECO:0000256" key="2">
    <source>
        <dbReference type="ARBA" id="ARBA00022723"/>
    </source>
</evidence>
<proteinExistence type="predicted"/>
<evidence type="ECO:0000256" key="1">
    <source>
        <dbReference type="ARBA" id="ARBA00004123"/>
    </source>
</evidence>
<dbReference type="InterPro" id="IPR003617">
    <property type="entry name" value="TFIIS/CRSP70_N_sub"/>
</dbReference>
<dbReference type="GO" id="GO:0005634">
    <property type="term" value="C:nucleus"/>
    <property type="evidence" value="ECO:0007669"/>
    <property type="project" value="UniProtKB-SubCell"/>
</dbReference>
<reference evidence="10 11" key="1">
    <citation type="journal article" date="2018" name="Proc. Natl. Acad. Sci. U.S.A.">
        <title>Draft genome sequence of Camellia sinensis var. sinensis provides insights into the evolution of the tea genome and tea quality.</title>
        <authorList>
            <person name="Wei C."/>
            <person name="Yang H."/>
            <person name="Wang S."/>
            <person name="Zhao J."/>
            <person name="Liu C."/>
            <person name="Gao L."/>
            <person name="Xia E."/>
            <person name="Lu Y."/>
            <person name="Tai Y."/>
            <person name="She G."/>
            <person name="Sun J."/>
            <person name="Cao H."/>
            <person name="Tong W."/>
            <person name="Gao Q."/>
            <person name="Li Y."/>
            <person name="Deng W."/>
            <person name="Jiang X."/>
            <person name="Wang W."/>
            <person name="Chen Q."/>
            <person name="Zhang S."/>
            <person name="Li H."/>
            <person name="Wu J."/>
            <person name="Wang P."/>
            <person name="Li P."/>
            <person name="Shi C."/>
            <person name="Zheng F."/>
            <person name="Jian J."/>
            <person name="Huang B."/>
            <person name="Shan D."/>
            <person name="Shi M."/>
            <person name="Fang C."/>
            <person name="Yue Y."/>
            <person name="Li F."/>
            <person name="Li D."/>
            <person name="Wei S."/>
            <person name="Han B."/>
            <person name="Jiang C."/>
            <person name="Yin Y."/>
            <person name="Xia T."/>
            <person name="Zhang Z."/>
            <person name="Bennetzen J.L."/>
            <person name="Zhao S."/>
            <person name="Wan X."/>
        </authorList>
    </citation>
    <scope>NUCLEOTIDE SEQUENCE [LARGE SCALE GENOMIC DNA]</scope>
    <source>
        <strain evidence="11">cv. Shuchazao</strain>
        <tissue evidence="10">Leaf</tissue>
    </source>
</reference>
<dbReference type="InterPro" id="IPR035441">
    <property type="entry name" value="TFIIS/LEDGF_dom_sf"/>
</dbReference>
<dbReference type="STRING" id="542762.A0A4S4DG38"/>
<evidence type="ECO:0000256" key="7">
    <source>
        <dbReference type="SAM" id="MobiDB-lite"/>
    </source>
</evidence>
<keyword evidence="5 6" id="KW-0539">Nucleus</keyword>
<evidence type="ECO:0000259" key="8">
    <source>
        <dbReference type="PROSITE" id="PS51319"/>
    </source>
</evidence>
<dbReference type="InterPro" id="IPR017923">
    <property type="entry name" value="TFIIS_N"/>
</dbReference>
<evidence type="ECO:0000256" key="3">
    <source>
        <dbReference type="ARBA" id="ARBA00022771"/>
    </source>
</evidence>
<accession>A0A4S4DG38</accession>
<evidence type="ECO:0000313" key="10">
    <source>
        <dbReference type="EMBL" id="THG01711.1"/>
    </source>
</evidence>
<dbReference type="SMART" id="SM00509">
    <property type="entry name" value="TFS2N"/>
    <property type="match status" value="1"/>
</dbReference>
<organism evidence="10 11">
    <name type="scientific">Camellia sinensis var. sinensis</name>
    <name type="common">China tea</name>
    <dbReference type="NCBI Taxonomy" id="542762"/>
    <lineage>
        <taxon>Eukaryota</taxon>
        <taxon>Viridiplantae</taxon>
        <taxon>Streptophyta</taxon>
        <taxon>Embryophyta</taxon>
        <taxon>Tracheophyta</taxon>
        <taxon>Spermatophyta</taxon>
        <taxon>Magnoliopsida</taxon>
        <taxon>eudicotyledons</taxon>
        <taxon>Gunneridae</taxon>
        <taxon>Pentapetalae</taxon>
        <taxon>asterids</taxon>
        <taxon>Ericales</taxon>
        <taxon>Theaceae</taxon>
        <taxon>Camellia</taxon>
    </lineage>
</organism>
<dbReference type="EMBL" id="SDRB02011347">
    <property type="protein sequence ID" value="THG01711.1"/>
    <property type="molecule type" value="Genomic_DNA"/>
</dbReference>
<dbReference type="PROSITE" id="PS51319">
    <property type="entry name" value="TFIIS_N"/>
    <property type="match status" value="1"/>
</dbReference>
<dbReference type="InterPro" id="IPR003618">
    <property type="entry name" value="TFIIS_cen_dom"/>
</dbReference>
<comment type="subcellular location">
    <subcellularLocation>
        <location evidence="1 6">Nucleus</location>
    </subcellularLocation>
</comment>
<dbReference type="GO" id="GO:0006351">
    <property type="term" value="P:DNA-templated transcription"/>
    <property type="evidence" value="ECO:0007669"/>
    <property type="project" value="InterPro"/>
</dbReference>
<dbReference type="SUPFAM" id="SSF46942">
    <property type="entry name" value="Elongation factor TFIIS domain 2"/>
    <property type="match status" value="1"/>
</dbReference>
<evidence type="ECO:0008006" key="12">
    <source>
        <dbReference type="Google" id="ProtNLM"/>
    </source>
</evidence>
<dbReference type="PROSITE" id="PS51321">
    <property type="entry name" value="TFIIS_CENTRAL"/>
    <property type="match status" value="1"/>
</dbReference>
<dbReference type="SMART" id="SM00510">
    <property type="entry name" value="TFS2M"/>
    <property type="match status" value="1"/>
</dbReference>
<comment type="caution">
    <text evidence="10">The sequence shown here is derived from an EMBL/GenBank/DDBJ whole genome shotgun (WGS) entry which is preliminary data.</text>
</comment>
<dbReference type="Gene3D" id="1.20.930.10">
    <property type="entry name" value="Conserved domain common to transcription factors TFIIS, elongin A, CRSP70"/>
    <property type="match status" value="1"/>
</dbReference>
<sequence>MPNQTVPSQAVDRSRNSTSCTFNIIAAASSPTFHLHLVQHQPPIQNPNHHTQKSKLISLWSLYTHLGNSIWDLKMEMERELVELFEAAKKAADAAAIDGAASGGPKVDRCIDVLSQLKNYPVTYDVLVSTQATWKCDENDIDGVSLDSAFKAILLCMYSKMNGDGEFGHVAKRLRHLTKHPAEQIQTKVSDVLDIWKKIIINEASRKKNDGSDIKSSKKTEVTETKSVKVQEVRKPGSFSRSESIKVEKKVGAVDTVKAGKIPKEEKHVVSKTETIKVEKKVGTVDKAEKTDWSNTVKVEKIPKEEKPASSAKKPSQACNAPPKLKSLLKCNDAVRDKLRELLLEAFAKVPEEVNEDMKDDVDASDPMRVAVSVESVMFEKMGRSNGAQKVKYRSIMFNLKDPKNPDLRRRVLLGQVEPERLINMTPEEMASDERQRENKHIKEKALFDCERGGAPKATTDQFKCGRCGKRIRMAIHYSRGMVNILEQGSAVVLIFSYSRDNPSMDMYFFQGSFIVGDTSPMVVKRLDLEIMPNPRQREEQRSTITTTTEMTGDLLQQQRSTTTTTTANLIGEITRDEPDSGNEEIGKGEFGVGGVFFTASHQSEIGGDGKRERRTMGLSFEGGSVEGLED</sequence>
<dbReference type="Pfam" id="PF07500">
    <property type="entry name" value="TFIIS_M"/>
    <property type="match status" value="1"/>
</dbReference>